<evidence type="ECO:0000259" key="3">
    <source>
        <dbReference type="Pfam" id="PF10728"/>
    </source>
</evidence>
<dbReference type="Pfam" id="PF10727">
    <property type="entry name" value="Rossmann-like"/>
    <property type="match status" value="1"/>
</dbReference>
<evidence type="ECO:0000256" key="1">
    <source>
        <dbReference type="ARBA" id="ARBA00023002"/>
    </source>
</evidence>
<protein>
    <submittedName>
        <fullName evidence="4">DUF2520 domain-containing protein</fullName>
    </submittedName>
</protein>
<dbReference type="SUPFAM" id="SSF48179">
    <property type="entry name" value="6-phosphogluconate dehydrogenase C-terminal domain-like"/>
    <property type="match status" value="1"/>
</dbReference>
<dbReference type="InterPro" id="IPR019665">
    <property type="entry name" value="OxRdtase/DH_put_Rossmann_dom"/>
</dbReference>
<feature type="domain" description="Putative oxidoreductase/dehydrogenase Rossmann-like" evidence="2">
    <location>
        <begin position="2"/>
        <end position="112"/>
    </location>
</feature>
<dbReference type="InterPro" id="IPR008927">
    <property type="entry name" value="6-PGluconate_DH-like_C_sf"/>
</dbReference>
<dbReference type="InterPro" id="IPR018931">
    <property type="entry name" value="DUF2520"/>
</dbReference>
<dbReference type="RefSeq" id="WP_280321652.1">
    <property type="nucleotide sequence ID" value="NZ_CP118605.1"/>
</dbReference>
<gene>
    <name evidence="4" type="ORF">PVT68_05505</name>
</gene>
<name>A0ABY8NH64_9GAMM</name>
<sequence>MLTLNIIGAGKLGRTLARLWHQQQVFTIGALCNRTTASSKEARDFIGAGEAVKHITSMPPADLWLIAVPDDDIEPTAIELAATLTHLQQDRPQYRPIVFHCSGALPASVLAACAVAELASAHPAHSFADPERSLADFSGTTVALEGTEQAQEYLEKAFTMLGCHSIRLSPEQKVLYHTGSVMACNYLTVLLELSLQIFAAAGIERDTATRLLAPIVRQTANNNFALGPQRALTGPLVRGDVQTIERQLKALDALPQQHLSQVYRLLGKSALPLAETRLEPATREKLQLLFENPQPENPLPASDTTCD</sequence>
<dbReference type="InterPro" id="IPR037108">
    <property type="entry name" value="TM1727-like_C_sf"/>
</dbReference>
<keyword evidence="5" id="KW-1185">Reference proteome</keyword>
<proteinExistence type="predicted"/>
<dbReference type="PANTHER" id="PTHR40459">
    <property type="entry name" value="CONSERVED HYPOTHETICAL ALANINE AND LEUCINE RICH PROTEIN"/>
    <property type="match status" value="1"/>
</dbReference>
<evidence type="ECO:0000259" key="2">
    <source>
        <dbReference type="Pfam" id="PF10727"/>
    </source>
</evidence>
<dbReference type="InterPro" id="IPR036291">
    <property type="entry name" value="NAD(P)-bd_dom_sf"/>
</dbReference>
<dbReference type="EMBL" id="CP118605">
    <property type="protein sequence ID" value="WGL17749.1"/>
    <property type="molecule type" value="Genomic_DNA"/>
</dbReference>
<dbReference type="PANTHER" id="PTHR40459:SF1">
    <property type="entry name" value="CONSERVED HYPOTHETICAL ALANINE AND LEUCINE RICH PROTEIN"/>
    <property type="match status" value="1"/>
</dbReference>
<feature type="domain" description="DUF2520" evidence="3">
    <location>
        <begin position="141"/>
        <end position="269"/>
    </location>
</feature>
<dbReference type="Pfam" id="PF10728">
    <property type="entry name" value="DUF2520"/>
    <property type="match status" value="1"/>
</dbReference>
<accession>A0ABY8NH64</accession>
<dbReference type="Gene3D" id="3.40.50.720">
    <property type="entry name" value="NAD(P)-binding Rossmann-like Domain"/>
    <property type="match status" value="1"/>
</dbReference>
<dbReference type="SUPFAM" id="SSF51735">
    <property type="entry name" value="NAD(P)-binding Rossmann-fold domains"/>
    <property type="match status" value="1"/>
</dbReference>
<evidence type="ECO:0000313" key="5">
    <source>
        <dbReference type="Proteomes" id="UP001236500"/>
    </source>
</evidence>
<dbReference type="Gene3D" id="1.10.1040.20">
    <property type="entry name" value="ProC-like, C-terminal domain"/>
    <property type="match status" value="1"/>
</dbReference>
<reference evidence="4 5" key="1">
    <citation type="submission" date="2023-02" db="EMBL/GenBank/DDBJ databases">
        <title>Description and genomic characterization of Microbulbifer bruguierae sp. nov., isolated from the sediment of mangrove plant Bruguiera sexangula.</title>
        <authorList>
            <person name="Long M."/>
        </authorList>
    </citation>
    <scope>NUCLEOTIDE SEQUENCE [LARGE SCALE GENOMIC DNA]</scope>
    <source>
        <strain evidence="4 5">H12</strain>
    </source>
</reference>
<dbReference type="Proteomes" id="UP001236500">
    <property type="component" value="Chromosome"/>
</dbReference>
<evidence type="ECO:0000313" key="4">
    <source>
        <dbReference type="EMBL" id="WGL17749.1"/>
    </source>
</evidence>
<organism evidence="4 5">
    <name type="scientific">Microbulbifer bruguierae</name>
    <dbReference type="NCBI Taxonomy" id="3029061"/>
    <lineage>
        <taxon>Bacteria</taxon>
        <taxon>Pseudomonadati</taxon>
        <taxon>Pseudomonadota</taxon>
        <taxon>Gammaproteobacteria</taxon>
        <taxon>Cellvibrionales</taxon>
        <taxon>Microbulbiferaceae</taxon>
        <taxon>Microbulbifer</taxon>
    </lineage>
</organism>
<keyword evidence="1" id="KW-0560">Oxidoreductase</keyword>